<name>A0AAV7ITL4_COTGL</name>
<dbReference type="InterPro" id="IPR012337">
    <property type="entry name" value="RNaseH-like_sf"/>
</dbReference>
<sequence length="196" mass="21808">MTRKKLLACKDLKFHYCQKLVSGLIGAVEKRFKNIFAVLDEGRTAALAAACHPVFKLKWLPSINNSAQDNVMKAIQEAIEFFCDTPVDHTSTSPSSVAPNTSVASSFSARPFGSTVPKVNFIKFTAEARTDFQILNSYPIVRNFLKTITILPSSAPVKLLFSYATMYDLPKYNKLSDKNFELRVIMKCNASAAKKK</sequence>
<comment type="caution">
    <text evidence="1">The sequence shown here is derived from an EMBL/GenBank/DDBJ whole genome shotgun (WGS) entry which is preliminary data.</text>
</comment>
<keyword evidence="2" id="KW-1185">Reference proteome</keyword>
<dbReference type="EMBL" id="JAHXZJ010000887">
    <property type="protein sequence ID" value="KAH0556215.1"/>
    <property type="molecule type" value="Genomic_DNA"/>
</dbReference>
<dbReference type="AlphaFoldDB" id="A0AAV7ITL4"/>
<dbReference type="Proteomes" id="UP000826195">
    <property type="component" value="Unassembled WGS sequence"/>
</dbReference>
<reference evidence="1 2" key="1">
    <citation type="journal article" date="2021" name="J. Hered.">
        <title>A chromosome-level genome assembly of the parasitoid wasp, Cotesia glomerata (Hymenoptera: Braconidae).</title>
        <authorList>
            <person name="Pinto B.J."/>
            <person name="Weis J.J."/>
            <person name="Gamble T."/>
            <person name="Ode P.J."/>
            <person name="Paul R."/>
            <person name="Zaspel J.M."/>
        </authorList>
    </citation>
    <scope>NUCLEOTIDE SEQUENCE [LARGE SCALE GENOMIC DNA]</scope>
    <source>
        <strain evidence="1">CgM1</strain>
    </source>
</reference>
<evidence type="ECO:0000313" key="2">
    <source>
        <dbReference type="Proteomes" id="UP000826195"/>
    </source>
</evidence>
<dbReference type="SUPFAM" id="SSF53098">
    <property type="entry name" value="Ribonuclease H-like"/>
    <property type="match status" value="1"/>
</dbReference>
<accession>A0AAV7ITL4</accession>
<evidence type="ECO:0000313" key="1">
    <source>
        <dbReference type="EMBL" id="KAH0556215.1"/>
    </source>
</evidence>
<proteinExistence type="predicted"/>
<protein>
    <submittedName>
        <fullName evidence="1">Uncharacterized protein</fullName>
    </submittedName>
</protein>
<gene>
    <name evidence="1" type="ORF">KQX54_000548</name>
</gene>
<organism evidence="1 2">
    <name type="scientific">Cotesia glomerata</name>
    <name type="common">Lepidopteran parasitic wasp</name>
    <name type="synonym">Apanteles glomeratus</name>
    <dbReference type="NCBI Taxonomy" id="32391"/>
    <lineage>
        <taxon>Eukaryota</taxon>
        <taxon>Metazoa</taxon>
        <taxon>Ecdysozoa</taxon>
        <taxon>Arthropoda</taxon>
        <taxon>Hexapoda</taxon>
        <taxon>Insecta</taxon>
        <taxon>Pterygota</taxon>
        <taxon>Neoptera</taxon>
        <taxon>Endopterygota</taxon>
        <taxon>Hymenoptera</taxon>
        <taxon>Apocrita</taxon>
        <taxon>Ichneumonoidea</taxon>
        <taxon>Braconidae</taxon>
        <taxon>Microgastrinae</taxon>
        <taxon>Cotesia</taxon>
    </lineage>
</organism>